<reference evidence="3" key="1">
    <citation type="journal article" date="2017" name="bioRxiv">
        <title>Comparative analysis of the genomes of Stylophora pistillata and Acropora digitifera provides evidence for extensive differences between species of corals.</title>
        <authorList>
            <person name="Voolstra C.R."/>
            <person name="Li Y."/>
            <person name="Liew Y.J."/>
            <person name="Baumgarten S."/>
            <person name="Zoccola D."/>
            <person name="Flot J.-F."/>
            <person name="Tambutte S."/>
            <person name="Allemand D."/>
            <person name="Aranda M."/>
        </authorList>
    </citation>
    <scope>NUCLEOTIDE SEQUENCE [LARGE SCALE GENOMIC DNA]</scope>
</reference>
<dbReference type="Gene3D" id="1.10.720.10">
    <property type="match status" value="1"/>
</dbReference>
<proteinExistence type="predicted"/>
<dbReference type="SMART" id="SM00959">
    <property type="entry name" value="Rho_N"/>
    <property type="match status" value="1"/>
</dbReference>
<dbReference type="InterPro" id="IPR036269">
    <property type="entry name" value="Rho_N_sf"/>
</dbReference>
<evidence type="ECO:0000313" key="2">
    <source>
        <dbReference type="EMBL" id="PFW98216.1"/>
    </source>
</evidence>
<name>A0A2B4Q2B5_STYPI</name>
<feature type="non-terminal residue" evidence="2">
    <location>
        <position position="194"/>
    </location>
</feature>
<dbReference type="SUPFAM" id="SSF68912">
    <property type="entry name" value="Rho N-terminal domain-like"/>
    <property type="match status" value="1"/>
</dbReference>
<protein>
    <recommendedName>
        <fullName evidence="1">Rho termination factor-like N-terminal domain-containing protein</fullName>
    </recommendedName>
</protein>
<dbReference type="EMBL" id="LSMT01005140">
    <property type="protein sequence ID" value="PFW98216.1"/>
    <property type="molecule type" value="Genomic_DNA"/>
</dbReference>
<dbReference type="Proteomes" id="UP000225706">
    <property type="component" value="Unassembled WGS sequence"/>
</dbReference>
<comment type="caution">
    <text evidence="2">The sequence shown here is derived from an EMBL/GenBank/DDBJ whole genome shotgun (WGS) entry which is preliminary data.</text>
</comment>
<dbReference type="Pfam" id="PF07498">
    <property type="entry name" value="Rho_N"/>
    <property type="match status" value="1"/>
</dbReference>
<evidence type="ECO:0000259" key="1">
    <source>
        <dbReference type="SMART" id="SM00959"/>
    </source>
</evidence>
<organism evidence="2 3">
    <name type="scientific">Stylophora pistillata</name>
    <name type="common">Smooth cauliflower coral</name>
    <dbReference type="NCBI Taxonomy" id="50429"/>
    <lineage>
        <taxon>Eukaryota</taxon>
        <taxon>Metazoa</taxon>
        <taxon>Cnidaria</taxon>
        <taxon>Anthozoa</taxon>
        <taxon>Hexacorallia</taxon>
        <taxon>Scleractinia</taxon>
        <taxon>Astrocoeniina</taxon>
        <taxon>Pocilloporidae</taxon>
        <taxon>Stylophora</taxon>
    </lineage>
</organism>
<accession>A0A2B4Q2B5</accession>
<dbReference type="InterPro" id="IPR011112">
    <property type="entry name" value="Rho-like_N"/>
</dbReference>
<evidence type="ECO:0000313" key="3">
    <source>
        <dbReference type="Proteomes" id="UP000225706"/>
    </source>
</evidence>
<keyword evidence="3" id="KW-1185">Reference proteome</keyword>
<feature type="domain" description="Rho termination factor-like N-terminal" evidence="1">
    <location>
        <begin position="3"/>
        <end position="45"/>
    </location>
</feature>
<gene>
    <name evidence="2" type="ORF">AWC38_SpisGene25680</name>
</gene>
<dbReference type="OrthoDB" id="408971at2759"/>
<sequence>MSELNSQTVLQLKALAKSLGLRGYSRLRKAELIAHIKESTKDDYEGVVVDEEEEVVVVEEEVVEKDLIEFIELSRSRGIDNFIEEEVAEIAGGALLDDPIPKHEIPKGQKIMKTSKAAKIKKIKKIKKIDKVVKWGKKKVEDWGKWLKEIDVPRVVVDDELKDFKAHIAKLYKRDEHHFNLVERKSLKKHIGKM</sequence>
<dbReference type="AlphaFoldDB" id="A0A2B4Q2B5"/>
<dbReference type="GO" id="GO:0006353">
    <property type="term" value="P:DNA-templated transcription termination"/>
    <property type="evidence" value="ECO:0007669"/>
    <property type="project" value="InterPro"/>
</dbReference>